<protein>
    <submittedName>
        <fullName evidence="1">Uncharacterized protein</fullName>
    </submittedName>
</protein>
<reference evidence="1" key="2">
    <citation type="submission" date="2020-10" db="EMBL/GenBank/DDBJ databases">
        <authorList>
            <person name="Cooper E.A."/>
            <person name="Brenton Z.W."/>
            <person name="Flinn B.S."/>
            <person name="Jenkins J."/>
            <person name="Shu S."/>
            <person name="Flowers D."/>
            <person name="Luo F."/>
            <person name="Wang Y."/>
            <person name="Xia P."/>
            <person name="Barry K."/>
            <person name="Daum C."/>
            <person name="Lipzen A."/>
            <person name="Yoshinaga Y."/>
            <person name="Schmutz J."/>
            <person name="Saski C."/>
            <person name="Vermerris W."/>
            <person name="Kresovich S."/>
        </authorList>
    </citation>
    <scope>NUCLEOTIDE SEQUENCE</scope>
</reference>
<comment type="caution">
    <text evidence="1">The sequence shown here is derived from an EMBL/GenBank/DDBJ whole genome shotgun (WGS) entry which is preliminary data.</text>
</comment>
<name>A0A921RJ62_SORBI</name>
<sequence>MVAGDARAVDLHGGAVELPGCIHGGGAPSCRPHGSRILDRSNHGYGHIPAVNADGRVVARAVHAATHAGPQHISHYLAHQLRASWEALFAAFPAGVVSHGHVDAVLLSLTRHPHTSPELVAKNALTFFH</sequence>
<reference evidence="1" key="1">
    <citation type="journal article" date="2019" name="BMC Genomics">
        <title>A new reference genome for Sorghum bicolor reveals high levels of sequence similarity between sweet and grain genotypes: implications for the genetics of sugar metabolism.</title>
        <authorList>
            <person name="Cooper E.A."/>
            <person name="Brenton Z.W."/>
            <person name="Flinn B.S."/>
            <person name="Jenkins J."/>
            <person name="Shu S."/>
            <person name="Flowers D."/>
            <person name="Luo F."/>
            <person name="Wang Y."/>
            <person name="Xia P."/>
            <person name="Barry K."/>
            <person name="Daum C."/>
            <person name="Lipzen A."/>
            <person name="Yoshinaga Y."/>
            <person name="Schmutz J."/>
            <person name="Saski C."/>
            <person name="Vermerris W."/>
            <person name="Kresovich S."/>
        </authorList>
    </citation>
    <scope>NUCLEOTIDE SEQUENCE</scope>
</reference>
<dbReference type="Gramene" id="EES01729">
    <property type="protein sequence ID" value="EES01729"/>
    <property type="gene ID" value="SORBI_3003G350500"/>
</dbReference>
<dbReference type="EMBL" id="CM027682">
    <property type="protein sequence ID" value="KAG0540075.1"/>
    <property type="molecule type" value="Genomic_DNA"/>
</dbReference>
<dbReference type="Proteomes" id="UP000807115">
    <property type="component" value="Chromosome 3"/>
</dbReference>
<proteinExistence type="predicted"/>
<evidence type="ECO:0000313" key="1">
    <source>
        <dbReference type="EMBL" id="KAG0540075.1"/>
    </source>
</evidence>
<organism evidence="1 2">
    <name type="scientific">Sorghum bicolor</name>
    <name type="common">Sorghum</name>
    <name type="synonym">Sorghum vulgare</name>
    <dbReference type="NCBI Taxonomy" id="4558"/>
    <lineage>
        <taxon>Eukaryota</taxon>
        <taxon>Viridiplantae</taxon>
        <taxon>Streptophyta</taxon>
        <taxon>Embryophyta</taxon>
        <taxon>Tracheophyta</taxon>
        <taxon>Spermatophyta</taxon>
        <taxon>Magnoliopsida</taxon>
        <taxon>Liliopsida</taxon>
        <taxon>Poales</taxon>
        <taxon>Poaceae</taxon>
        <taxon>PACMAD clade</taxon>
        <taxon>Panicoideae</taxon>
        <taxon>Andropogonodae</taxon>
        <taxon>Andropogoneae</taxon>
        <taxon>Sorghinae</taxon>
        <taxon>Sorghum</taxon>
    </lineage>
</organism>
<dbReference type="AlphaFoldDB" id="A0A921RJ62"/>
<gene>
    <name evidence="1" type="ORF">BDA96_03G377500</name>
</gene>
<evidence type="ECO:0000313" key="2">
    <source>
        <dbReference type="Proteomes" id="UP000807115"/>
    </source>
</evidence>
<accession>A0A921RJ62</accession>